<gene>
    <name evidence="1" type="ORF">L195_g013862</name>
</gene>
<organism evidence="1 2">
    <name type="scientific">Trifolium pratense</name>
    <name type="common">Red clover</name>
    <dbReference type="NCBI Taxonomy" id="57577"/>
    <lineage>
        <taxon>Eukaryota</taxon>
        <taxon>Viridiplantae</taxon>
        <taxon>Streptophyta</taxon>
        <taxon>Embryophyta</taxon>
        <taxon>Tracheophyta</taxon>
        <taxon>Spermatophyta</taxon>
        <taxon>Magnoliopsida</taxon>
        <taxon>eudicotyledons</taxon>
        <taxon>Gunneridae</taxon>
        <taxon>Pentapetalae</taxon>
        <taxon>rosids</taxon>
        <taxon>fabids</taxon>
        <taxon>Fabales</taxon>
        <taxon>Fabaceae</taxon>
        <taxon>Papilionoideae</taxon>
        <taxon>50 kb inversion clade</taxon>
        <taxon>NPAAA clade</taxon>
        <taxon>Hologalegina</taxon>
        <taxon>IRL clade</taxon>
        <taxon>Trifolieae</taxon>
        <taxon>Trifolium</taxon>
    </lineage>
</organism>
<proteinExistence type="predicted"/>
<feature type="non-terminal residue" evidence="1">
    <location>
        <position position="1"/>
    </location>
</feature>
<accession>A0A2K3PPD2</accession>
<sequence length="128" mass="14695">RWVKNVICSNCNITWGFNLPKDMALHQNKCYDLGNLKISMRPSFFPYSIANQATKDMYATRKQVRLMRTALTRQESIHAAKGRRNEDSSSLRNIIKVTVIKDVAIPEMTPTNISHLQYLALLPLSENE</sequence>
<name>A0A2K3PPD2_TRIPR</name>
<dbReference type="EMBL" id="ASHM01009104">
    <property type="protein sequence ID" value="PNY17124.1"/>
    <property type="molecule type" value="Genomic_DNA"/>
</dbReference>
<dbReference type="AlphaFoldDB" id="A0A2K3PPD2"/>
<dbReference type="Proteomes" id="UP000236291">
    <property type="component" value="Unassembled WGS sequence"/>
</dbReference>
<evidence type="ECO:0000313" key="2">
    <source>
        <dbReference type="Proteomes" id="UP000236291"/>
    </source>
</evidence>
<reference evidence="1 2" key="1">
    <citation type="journal article" date="2014" name="Am. J. Bot.">
        <title>Genome assembly and annotation for red clover (Trifolium pratense; Fabaceae).</title>
        <authorList>
            <person name="Istvanek J."/>
            <person name="Jaros M."/>
            <person name="Krenek A."/>
            <person name="Repkova J."/>
        </authorList>
    </citation>
    <scope>NUCLEOTIDE SEQUENCE [LARGE SCALE GENOMIC DNA]</scope>
    <source>
        <strain evidence="2">cv. Tatra</strain>
        <tissue evidence="1">Young leaves</tissue>
    </source>
</reference>
<evidence type="ECO:0000313" key="1">
    <source>
        <dbReference type="EMBL" id="PNY17124.1"/>
    </source>
</evidence>
<protein>
    <submittedName>
        <fullName evidence="1">Uncharacterized protein</fullName>
    </submittedName>
</protein>
<reference evidence="1 2" key="2">
    <citation type="journal article" date="2017" name="Front. Plant Sci.">
        <title>Gene Classification and Mining of Molecular Markers Useful in Red Clover (Trifolium pratense) Breeding.</title>
        <authorList>
            <person name="Istvanek J."/>
            <person name="Dluhosova J."/>
            <person name="Dluhos P."/>
            <person name="Patkova L."/>
            <person name="Nedelnik J."/>
            <person name="Repkova J."/>
        </authorList>
    </citation>
    <scope>NUCLEOTIDE SEQUENCE [LARGE SCALE GENOMIC DNA]</scope>
    <source>
        <strain evidence="2">cv. Tatra</strain>
        <tissue evidence="1">Young leaves</tissue>
    </source>
</reference>
<comment type="caution">
    <text evidence="1">The sequence shown here is derived from an EMBL/GenBank/DDBJ whole genome shotgun (WGS) entry which is preliminary data.</text>
</comment>